<accession>A0ABT4QMR7</accession>
<reference evidence="1" key="1">
    <citation type="submission" date="2022-11" db="EMBL/GenBank/DDBJ databases">
        <authorList>
            <person name="Coimbra C."/>
        </authorList>
    </citation>
    <scope>NUCLEOTIDE SEQUENCE</scope>
    <source>
        <strain evidence="1">Jales19</strain>
    </source>
</reference>
<organism evidence="1 2">
    <name type="scientific">Mesorhizobium qingshengii</name>
    <dbReference type="NCBI Taxonomy" id="1165689"/>
    <lineage>
        <taxon>Bacteria</taxon>
        <taxon>Pseudomonadati</taxon>
        <taxon>Pseudomonadota</taxon>
        <taxon>Alphaproteobacteria</taxon>
        <taxon>Hyphomicrobiales</taxon>
        <taxon>Phyllobacteriaceae</taxon>
        <taxon>Mesorhizobium</taxon>
    </lineage>
</organism>
<dbReference type="Proteomes" id="UP001152178">
    <property type="component" value="Unassembled WGS sequence"/>
</dbReference>
<protein>
    <submittedName>
        <fullName evidence="1">SRPBCC family protein</fullName>
    </submittedName>
</protein>
<dbReference type="EMBL" id="JAPFQA010000001">
    <property type="protein sequence ID" value="MCZ8542837.1"/>
    <property type="molecule type" value="Genomic_DNA"/>
</dbReference>
<comment type="caution">
    <text evidence="1">The sequence shown here is derived from an EMBL/GenBank/DDBJ whole genome shotgun (WGS) entry which is preliminary data.</text>
</comment>
<proteinExistence type="predicted"/>
<dbReference type="Pfam" id="PF10604">
    <property type="entry name" value="Polyketide_cyc2"/>
    <property type="match status" value="1"/>
</dbReference>
<keyword evidence="2" id="KW-1185">Reference proteome</keyword>
<dbReference type="PANTHER" id="PTHR39332:SF7">
    <property type="entry name" value="SRPBCC FAMILY PROTEIN"/>
    <property type="match status" value="1"/>
</dbReference>
<dbReference type="SUPFAM" id="SSF55961">
    <property type="entry name" value="Bet v1-like"/>
    <property type="match status" value="1"/>
</dbReference>
<evidence type="ECO:0000313" key="1">
    <source>
        <dbReference type="EMBL" id="MCZ8542837.1"/>
    </source>
</evidence>
<dbReference type="RefSeq" id="WP_269903489.1">
    <property type="nucleotide sequence ID" value="NZ_JAPFQA010000001.1"/>
</dbReference>
<gene>
    <name evidence="1" type="ORF">OOJ09_01495</name>
</gene>
<dbReference type="Gene3D" id="3.30.530.20">
    <property type="match status" value="1"/>
</dbReference>
<dbReference type="PANTHER" id="PTHR39332">
    <property type="entry name" value="BLL4707 PROTEIN"/>
    <property type="match status" value="1"/>
</dbReference>
<evidence type="ECO:0000313" key="2">
    <source>
        <dbReference type="Proteomes" id="UP001152178"/>
    </source>
</evidence>
<sequence>MTKVYVSSVIPAPAAEVWKLVRNFNGLPGWAPFVVESRIEQNAQADQIGCIRSFTLKDGGRIRERLLALSDYDLSCSYAILESPMAVENYVATLSLTPITDGNLTLAEWQAEFDCAPDREAALMHQIGHGVFQTALTALKHRFGR</sequence>
<name>A0ABT4QMR7_9HYPH</name>
<dbReference type="InterPro" id="IPR023393">
    <property type="entry name" value="START-like_dom_sf"/>
</dbReference>
<dbReference type="InterPro" id="IPR019587">
    <property type="entry name" value="Polyketide_cyclase/dehydratase"/>
</dbReference>
<dbReference type="CDD" id="cd07821">
    <property type="entry name" value="PYR_PYL_RCAR_like"/>
    <property type="match status" value="1"/>
</dbReference>